<feature type="compositionally biased region" description="Acidic residues" evidence="8">
    <location>
        <begin position="572"/>
        <end position="585"/>
    </location>
</feature>
<dbReference type="InterPro" id="IPR006073">
    <property type="entry name" value="GTP-bd"/>
</dbReference>
<dbReference type="PANTHER" id="PTHR45759">
    <property type="entry name" value="NUCLEOLAR GTP-BINDING PROTEIN 1"/>
    <property type="match status" value="1"/>
</dbReference>
<dbReference type="SUPFAM" id="SSF52540">
    <property type="entry name" value="P-loop containing nucleoside triphosphate hydrolases"/>
    <property type="match status" value="1"/>
</dbReference>
<feature type="region of interest" description="Disordered" evidence="8">
    <location>
        <begin position="551"/>
        <end position="671"/>
    </location>
</feature>
<evidence type="ECO:0000256" key="6">
    <source>
        <dbReference type="ARBA" id="ARBA00023242"/>
    </source>
</evidence>
<evidence type="ECO:0000313" key="11">
    <source>
        <dbReference type="Proteomes" id="UP000294933"/>
    </source>
</evidence>
<dbReference type="PIRSF" id="PIRSF038919">
    <property type="entry name" value="NOG1"/>
    <property type="match status" value="1"/>
</dbReference>
<evidence type="ECO:0000259" key="9">
    <source>
        <dbReference type="PROSITE" id="PS51710"/>
    </source>
</evidence>
<dbReference type="GO" id="GO:1902626">
    <property type="term" value="P:assembly of large subunit precursor of preribosome"/>
    <property type="evidence" value="ECO:0007669"/>
    <property type="project" value="UniProtKB-ARBA"/>
</dbReference>
<name>A0A4Y7Q298_9AGAM</name>
<evidence type="ECO:0000256" key="3">
    <source>
        <dbReference type="ARBA" id="ARBA00022517"/>
    </source>
</evidence>
<proteinExistence type="inferred from homology"/>
<keyword evidence="6 7" id="KW-0539">Nucleus</keyword>
<feature type="compositionally biased region" description="Basic and acidic residues" evidence="8">
    <location>
        <begin position="633"/>
        <end position="650"/>
    </location>
</feature>
<dbReference type="Pfam" id="PF08155">
    <property type="entry name" value="NOGCT"/>
    <property type="match status" value="1"/>
</dbReference>
<dbReference type="InterPro" id="IPR031167">
    <property type="entry name" value="G_OBG"/>
</dbReference>
<evidence type="ECO:0000256" key="1">
    <source>
        <dbReference type="ARBA" id="ARBA00002889"/>
    </source>
</evidence>
<dbReference type="GO" id="GO:0005525">
    <property type="term" value="F:GTP binding"/>
    <property type="evidence" value="ECO:0007669"/>
    <property type="project" value="UniProtKB-KW"/>
</dbReference>
<evidence type="ECO:0000256" key="4">
    <source>
        <dbReference type="ARBA" id="ARBA00022741"/>
    </source>
</evidence>
<keyword evidence="5" id="KW-0342">GTP-binding</keyword>
<comment type="function">
    <text evidence="1 7">Involved in the biogenesis of the 60S ribosomal subunit.</text>
</comment>
<dbReference type="OrthoDB" id="415015at2759"/>
<dbReference type="Proteomes" id="UP000294933">
    <property type="component" value="Unassembled WGS sequence"/>
</dbReference>
<organism evidence="10 11">
    <name type="scientific">Rickenella mellea</name>
    <dbReference type="NCBI Taxonomy" id="50990"/>
    <lineage>
        <taxon>Eukaryota</taxon>
        <taxon>Fungi</taxon>
        <taxon>Dikarya</taxon>
        <taxon>Basidiomycota</taxon>
        <taxon>Agaricomycotina</taxon>
        <taxon>Agaricomycetes</taxon>
        <taxon>Hymenochaetales</taxon>
        <taxon>Rickenellaceae</taxon>
        <taxon>Rickenella</taxon>
    </lineage>
</organism>
<feature type="domain" description="OBG-type G" evidence="9">
    <location>
        <begin position="170"/>
        <end position="342"/>
    </location>
</feature>
<dbReference type="CDD" id="cd01897">
    <property type="entry name" value="NOG"/>
    <property type="match status" value="1"/>
</dbReference>
<dbReference type="InterPro" id="IPR012973">
    <property type="entry name" value="NOG_C"/>
</dbReference>
<dbReference type="STRING" id="50990.A0A4Y7Q298"/>
<dbReference type="GO" id="GO:0005730">
    <property type="term" value="C:nucleolus"/>
    <property type="evidence" value="ECO:0007669"/>
    <property type="project" value="UniProtKB-SubCell"/>
</dbReference>
<dbReference type="Pfam" id="PF06858">
    <property type="entry name" value="NOG1"/>
    <property type="match status" value="1"/>
</dbReference>
<protein>
    <recommendedName>
        <fullName evidence="7">Nucleolar GTP-binding protein 1</fullName>
    </recommendedName>
</protein>
<dbReference type="EMBL" id="ML170181">
    <property type="protein sequence ID" value="TDL21441.1"/>
    <property type="molecule type" value="Genomic_DNA"/>
</dbReference>
<dbReference type="InterPro" id="IPR010674">
    <property type="entry name" value="NOG1_Rossman_fold_dom"/>
</dbReference>
<dbReference type="GO" id="GO:0016787">
    <property type="term" value="F:hydrolase activity"/>
    <property type="evidence" value="ECO:0007669"/>
    <property type="project" value="UniProtKB-KW"/>
</dbReference>
<feature type="compositionally biased region" description="Basic residues" evidence="8">
    <location>
        <begin position="651"/>
        <end position="665"/>
    </location>
</feature>
<evidence type="ECO:0000256" key="7">
    <source>
        <dbReference type="PIRNR" id="PIRNR038919"/>
    </source>
</evidence>
<evidence type="ECO:0000313" key="10">
    <source>
        <dbReference type="EMBL" id="TDL21441.1"/>
    </source>
</evidence>
<dbReference type="InterPro" id="IPR024926">
    <property type="entry name" value="NOG1"/>
</dbReference>
<keyword evidence="11" id="KW-1185">Reference proteome</keyword>
<dbReference type="VEuPathDB" id="FungiDB:BD410DRAFT_306197"/>
<keyword evidence="3 7" id="KW-0690">Ribosome biogenesis</keyword>
<keyword evidence="10" id="KW-0378">Hydrolase</keyword>
<evidence type="ECO:0000256" key="5">
    <source>
        <dbReference type="ARBA" id="ARBA00023134"/>
    </source>
</evidence>
<keyword evidence="4" id="KW-0547">Nucleotide-binding</keyword>
<comment type="subcellular location">
    <subcellularLocation>
        <location evidence="2 7">Nucleus</location>
        <location evidence="2 7">Nucleolus</location>
    </subcellularLocation>
</comment>
<dbReference type="InterPro" id="IPR027417">
    <property type="entry name" value="P-loop_NTPase"/>
</dbReference>
<dbReference type="InterPro" id="IPR041623">
    <property type="entry name" value="NOG1_N"/>
</dbReference>
<accession>A0A4Y7Q298</accession>
<dbReference type="FunFam" id="1.20.120.1190:FF:000001">
    <property type="entry name" value="Nucleolar GTP-binding protein 1"/>
    <property type="match status" value="1"/>
</dbReference>
<gene>
    <name evidence="10" type="ORF">BD410DRAFT_306197</name>
</gene>
<dbReference type="PROSITE" id="PS51710">
    <property type="entry name" value="G_OBG"/>
    <property type="match status" value="1"/>
</dbReference>
<dbReference type="Pfam" id="PF17835">
    <property type="entry name" value="NOG1_N"/>
    <property type="match status" value="1"/>
</dbReference>
<dbReference type="AlphaFoldDB" id="A0A4Y7Q298"/>
<reference evidence="10 11" key="1">
    <citation type="submission" date="2018-06" db="EMBL/GenBank/DDBJ databases">
        <title>A transcriptomic atlas of mushroom development highlights an independent origin of complex multicellularity.</title>
        <authorList>
            <consortium name="DOE Joint Genome Institute"/>
            <person name="Krizsan K."/>
            <person name="Almasi E."/>
            <person name="Merenyi Z."/>
            <person name="Sahu N."/>
            <person name="Viragh M."/>
            <person name="Koszo T."/>
            <person name="Mondo S."/>
            <person name="Kiss B."/>
            <person name="Balint B."/>
            <person name="Kues U."/>
            <person name="Barry K."/>
            <person name="Hegedus J.C."/>
            <person name="Henrissat B."/>
            <person name="Johnson J."/>
            <person name="Lipzen A."/>
            <person name="Ohm R."/>
            <person name="Nagy I."/>
            <person name="Pangilinan J."/>
            <person name="Yan J."/>
            <person name="Xiong Y."/>
            <person name="Grigoriev I.V."/>
            <person name="Hibbett D.S."/>
            <person name="Nagy L.G."/>
        </authorList>
    </citation>
    <scope>NUCLEOTIDE SEQUENCE [LARGE SCALE GENOMIC DNA]</scope>
    <source>
        <strain evidence="10 11">SZMC22713</strain>
    </source>
</reference>
<comment type="similarity">
    <text evidence="7">Belongs to the TRAFAC class OBG-HflX-like GTPase superfamily. OBG GTPase family. NOG subfamily.</text>
</comment>
<dbReference type="Gene3D" id="3.40.50.300">
    <property type="entry name" value="P-loop containing nucleotide triphosphate hydrolases"/>
    <property type="match status" value="1"/>
</dbReference>
<dbReference type="PRINTS" id="PR00326">
    <property type="entry name" value="GTP1OBG"/>
</dbReference>
<evidence type="ECO:0000256" key="2">
    <source>
        <dbReference type="ARBA" id="ARBA00004604"/>
    </source>
</evidence>
<dbReference type="Gene3D" id="1.20.120.1190">
    <property type="match status" value="1"/>
</dbReference>
<evidence type="ECO:0000256" key="8">
    <source>
        <dbReference type="SAM" id="MobiDB-lite"/>
    </source>
</evidence>
<dbReference type="FunFam" id="3.40.50.300:FF:000496">
    <property type="entry name" value="Nucleolar GTP-binding protein 1"/>
    <property type="match status" value="1"/>
</dbReference>
<sequence>MSSTKGFKAIAPVPTATDFLDIVLSKTQRKTPTVIHKNFKISRIRNFYMRKVKFTQDAFEEKLSAILTEFPVLDDLHPFLASLMNVLYDKNHYKLALGQLRTARHLIDQVAKDYVRLLKFGDSLYRCKQLKRAALGRMATIMRRQKDPLAYLEQVRQHIARLPTIDPNTRTLLICGYPNVGKSSFVNKVTRADVDVQPYAFTTKSLFVGHLDYKYLRWQVVDTPGILDHPLEDMNTIEMQSITALAHLKSCILYFMDLSEQCGYSVEAQCKLFHSIKPLFAGKPTMLVINKIDVMRLEDLHPDTRALVDEIISTEGVSCVQVSCHSDEGVTALKTAACDALLAHRVEAKVKGSRINAVANRIHVAVPKPRDEVERKPFIPDAVKEKKKYDMNDPERPRLEKDIELDEGGPGVYNINMKKNYFLANDEWKSDIMPEIMEGHNVADFIDPDIQEKLEALEREEEKLEAEGFYDSDEDIFDSDDEREAAALETSKEHRLASQAIKKQMKNRPQLPRTAGLRTLSEFTTTLTKAGIDPSRIQERAQLIAKARGIERKRKRDDTMDVDVEGGGGDGAEGEDGWMDVDDDETTPKKRGKANSGAVVAKSGKREPRSNRQLAGMRDGTQASKAIKLRNLGQRERNYHAKAGEGDRAIKTKMPKHLFAGKRKGGKTDRR</sequence>